<protein>
    <submittedName>
        <fullName evidence="2">Uncharacterized protein</fullName>
    </submittedName>
</protein>
<evidence type="ECO:0000256" key="1">
    <source>
        <dbReference type="SAM" id="Coils"/>
    </source>
</evidence>
<evidence type="ECO:0000313" key="3">
    <source>
        <dbReference type="EMBL" id="KAH0574678.1"/>
    </source>
</evidence>
<keyword evidence="4" id="KW-1185">Reference proteome</keyword>
<name>V6LCN7_9EUKA</name>
<evidence type="ECO:0000313" key="4">
    <source>
        <dbReference type="Proteomes" id="UP000018208"/>
    </source>
</evidence>
<proteinExistence type="predicted"/>
<reference evidence="2 3" key="1">
    <citation type="journal article" date="2014" name="PLoS Genet.">
        <title>The Genome of Spironucleus salmonicida Highlights a Fish Pathogen Adapted to Fluctuating Environments.</title>
        <authorList>
            <person name="Xu F."/>
            <person name="Jerlstrom-Hultqvist J."/>
            <person name="Einarsson E."/>
            <person name="Astvaldsson A."/>
            <person name="Svard S.G."/>
            <person name="Andersson J.O."/>
        </authorList>
    </citation>
    <scope>NUCLEOTIDE SEQUENCE</scope>
    <source>
        <strain evidence="3">ATCC 50377</strain>
    </source>
</reference>
<dbReference type="AlphaFoldDB" id="V6LCN7"/>
<reference evidence="3" key="2">
    <citation type="submission" date="2020-12" db="EMBL/GenBank/DDBJ databases">
        <title>New Spironucleus salmonicida genome in near-complete chromosomes.</title>
        <authorList>
            <person name="Xu F."/>
            <person name="Kurt Z."/>
            <person name="Jimenez-Gonzalez A."/>
            <person name="Astvaldsson A."/>
            <person name="Andersson J.O."/>
            <person name="Svard S.G."/>
        </authorList>
    </citation>
    <scope>NUCLEOTIDE SEQUENCE</scope>
    <source>
        <strain evidence="3">ATCC 50377</strain>
    </source>
</reference>
<feature type="coiled-coil region" evidence="1">
    <location>
        <begin position="51"/>
        <end position="117"/>
    </location>
</feature>
<dbReference type="EMBL" id="KI546166">
    <property type="protein sequence ID" value="EST42212.1"/>
    <property type="molecule type" value="Genomic_DNA"/>
</dbReference>
<dbReference type="VEuPathDB" id="GiardiaDB:SS50377_22293"/>
<accession>V6LCN7</accession>
<evidence type="ECO:0000313" key="2">
    <source>
        <dbReference type="EMBL" id="EST42212.1"/>
    </source>
</evidence>
<keyword evidence="1" id="KW-0175">Coiled coil</keyword>
<dbReference type="Proteomes" id="UP000018208">
    <property type="component" value="Unassembled WGS sequence"/>
</dbReference>
<sequence>MDFVSLDDYNAASLLFSKSDSDPTRDLNLFLQATINRGVNLNVSSEDSSIILEAIHALNKKQQESSQLEQEITRMRQDFSLREKRFEDIQKQSQKENKQLIIDQLNLNAEVRQLNAQLQYQETQLKKQIRIYDDVVAKLDISEHAKRRLILEIDGLKVMNERLRKNQDETVVENSKNSKIGSVLENKIRDLYFDIYQIRLEKPGNNNLNEAVLAEAITHVKKTYNEDMENITNENQLLRTKLGIE</sequence>
<dbReference type="EMBL" id="AUWU02000003">
    <property type="protein sequence ID" value="KAH0574678.1"/>
    <property type="molecule type" value="Genomic_DNA"/>
</dbReference>
<gene>
    <name evidence="2" type="ORF">SS50377_18514</name>
    <name evidence="3" type="ORF">SS50377_22293</name>
</gene>
<organism evidence="2">
    <name type="scientific">Spironucleus salmonicida</name>
    <dbReference type="NCBI Taxonomy" id="348837"/>
    <lineage>
        <taxon>Eukaryota</taxon>
        <taxon>Metamonada</taxon>
        <taxon>Diplomonadida</taxon>
        <taxon>Hexamitidae</taxon>
        <taxon>Hexamitinae</taxon>
        <taxon>Spironucleus</taxon>
    </lineage>
</organism>